<protein>
    <submittedName>
        <fullName evidence="1">Uncharacterized protein</fullName>
    </submittedName>
</protein>
<comment type="caution">
    <text evidence="1">The sequence shown here is derived from an EMBL/GenBank/DDBJ whole genome shotgun (WGS) entry which is preliminary data.</text>
</comment>
<name>A0A317EV25_9SPHI</name>
<evidence type="ECO:0000313" key="2">
    <source>
        <dbReference type="Proteomes" id="UP000245391"/>
    </source>
</evidence>
<evidence type="ECO:0000313" key="1">
    <source>
        <dbReference type="EMBL" id="PWS30282.1"/>
    </source>
</evidence>
<gene>
    <name evidence="1" type="ORF">DF947_17775</name>
</gene>
<reference evidence="2" key="1">
    <citation type="submission" date="2018-05" db="EMBL/GenBank/DDBJ databases">
        <title>Pedobacter paludis sp. nov., isolated from wetland soil.</title>
        <authorList>
            <person name="Zhang Y."/>
        </authorList>
    </citation>
    <scope>NUCLEOTIDE SEQUENCE [LARGE SCALE GENOMIC DNA]</scope>
    <source>
        <strain evidence="2">R-8</strain>
    </source>
</reference>
<accession>A0A317EV25</accession>
<sequence length="60" mass="6874">MVISNELSLENLLSIEVGDIVESRIHRSGIVERVNIVKRANGTTFYFMLENEEIIIIVKQ</sequence>
<organism evidence="1 2">
    <name type="scientific">Pedobacter paludis</name>
    <dbReference type="NCBI Taxonomy" id="2203212"/>
    <lineage>
        <taxon>Bacteria</taxon>
        <taxon>Pseudomonadati</taxon>
        <taxon>Bacteroidota</taxon>
        <taxon>Sphingobacteriia</taxon>
        <taxon>Sphingobacteriales</taxon>
        <taxon>Sphingobacteriaceae</taxon>
        <taxon>Pedobacter</taxon>
    </lineage>
</organism>
<dbReference type="AlphaFoldDB" id="A0A317EV25"/>
<proteinExistence type="predicted"/>
<dbReference type="Proteomes" id="UP000245391">
    <property type="component" value="Unassembled WGS sequence"/>
</dbReference>
<dbReference type="EMBL" id="QGNY01000007">
    <property type="protein sequence ID" value="PWS30282.1"/>
    <property type="molecule type" value="Genomic_DNA"/>
</dbReference>
<keyword evidence="2" id="KW-1185">Reference proteome</keyword>